<proteinExistence type="predicted"/>
<protein>
    <recommendedName>
        <fullName evidence="1">DUF218 domain-containing protein</fullName>
    </recommendedName>
</protein>
<dbReference type="InterPro" id="IPR014729">
    <property type="entry name" value="Rossmann-like_a/b/a_fold"/>
</dbReference>
<dbReference type="InterPro" id="IPR051599">
    <property type="entry name" value="Cell_Envelope_Assoc"/>
</dbReference>
<dbReference type="GO" id="GO:0005886">
    <property type="term" value="C:plasma membrane"/>
    <property type="evidence" value="ECO:0007669"/>
    <property type="project" value="TreeGrafter"/>
</dbReference>
<dbReference type="InterPro" id="IPR003848">
    <property type="entry name" value="DUF218"/>
</dbReference>
<gene>
    <name evidence="2" type="ORF">NRIC_05000</name>
</gene>
<evidence type="ECO:0000313" key="2">
    <source>
        <dbReference type="EMBL" id="GCF92609.1"/>
    </source>
</evidence>
<dbReference type="OrthoDB" id="2216870at2"/>
<accession>A0A4V0WP48</accession>
<feature type="domain" description="DUF218" evidence="1">
    <location>
        <begin position="29"/>
        <end position="190"/>
    </location>
</feature>
<reference evidence="3" key="1">
    <citation type="submission" date="2019-02" db="EMBL/GenBank/DDBJ databases">
        <title>Draft genome sequence of Enterococcus sp. Gos25-1.</title>
        <authorList>
            <person name="Tanaka N."/>
            <person name="Shiwa Y."/>
            <person name="Fujita N."/>
        </authorList>
    </citation>
    <scope>NUCLEOTIDE SEQUENCE [LARGE SCALE GENOMIC DNA]</scope>
    <source>
        <strain evidence="3">Gos25-1</strain>
    </source>
</reference>
<dbReference type="Gene3D" id="3.40.50.620">
    <property type="entry name" value="HUPs"/>
    <property type="match status" value="1"/>
</dbReference>
<evidence type="ECO:0000259" key="1">
    <source>
        <dbReference type="Pfam" id="PF02698"/>
    </source>
</evidence>
<dbReference type="AlphaFoldDB" id="A0A4V0WP48"/>
<dbReference type="Gene3D" id="1.10.3620.10">
    <property type="entry name" value="YdcF like domain"/>
    <property type="match status" value="1"/>
</dbReference>
<organism evidence="2 3">
    <name type="scientific">Enterococcus florum</name>
    <dbReference type="NCBI Taxonomy" id="2480627"/>
    <lineage>
        <taxon>Bacteria</taxon>
        <taxon>Bacillati</taxon>
        <taxon>Bacillota</taxon>
        <taxon>Bacilli</taxon>
        <taxon>Lactobacillales</taxon>
        <taxon>Enterococcaceae</taxon>
        <taxon>Enterococcus</taxon>
    </lineage>
</organism>
<sequence>MQELTRLVNYLTSFEKQNDFKSETLLVAGNSIPDLIAEAAAFCRENGTIRTILFSGGIGHATGRLIENIRLQVPNFKPVKDWEKSSEAELMAELFLFFNGPSSEISILLEKHSTNTGENARFSRQLLEKNLPNHIWLVQDPLLQKRTMYTIAKEWALPLHAIRPIPMTMPRLLSYSAEGPRFQDARMNEWWAKDYFLSLAIGEVRRLIDDSDGYGPNGAGFIPHVEIPKSVIADYHMCKQLLGKDVRA</sequence>
<dbReference type="RefSeq" id="WP_146621111.1">
    <property type="nucleotide sequence ID" value="NZ_BJCC01000004.1"/>
</dbReference>
<dbReference type="PANTHER" id="PTHR30336">
    <property type="entry name" value="INNER MEMBRANE PROTEIN, PROBABLE PERMEASE"/>
    <property type="match status" value="1"/>
</dbReference>
<comment type="caution">
    <text evidence="2">The sequence shown here is derived from an EMBL/GenBank/DDBJ whole genome shotgun (WGS) entry which is preliminary data.</text>
</comment>
<dbReference type="PANTHER" id="PTHR30336:SF20">
    <property type="entry name" value="DUF218 DOMAIN-CONTAINING PROTEIN"/>
    <property type="match status" value="1"/>
</dbReference>
<dbReference type="Proteomes" id="UP000290567">
    <property type="component" value="Unassembled WGS sequence"/>
</dbReference>
<evidence type="ECO:0000313" key="3">
    <source>
        <dbReference type="Proteomes" id="UP000290567"/>
    </source>
</evidence>
<dbReference type="Pfam" id="PF02698">
    <property type="entry name" value="DUF218"/>
    <property type="match status" value="1"/>
</dbReference>
<dbReference type="CDD" id="cd06259">
    <property type="entry name" value="YdcF-like"/>
    <property type="match status" value="1"/>
</dbReference>
<name>A0A4V0WP48_9ENTE</name>
<keyword evidence="3" id="KW-1185">Reference proteome</keyword>
<dbReference type="EMBL" id="BJCC01000004">
    <property type="protein sequence ID" value="GCF92609.1"/>
    <property type="molecule type" value="Genomic_DNA"/>
</dbReference>